<dbReference type="InterPro" id="IPR004839">
    <property type="entry name" value="Aminotransferase_I/II_large"/>
</dbReference>
<evidence type="ECO:0000313" key="9">
    <source>
        <dbReference type="EMBL" id="MCQ8239449.1"/>
    </source>
</evidence>
<evidence type="ECO:0000256" key="6">
    <source>
        <dbReference type="ARBA" id="ARBA00049185"/>
    </source>
</evidence>
<dbReference type="InterPro" id="IPR050596">
    <property type="entry name" value="AspAT/PAT-like"/>
</dbReference>
<proteinExistence type="inferred from homology"/>
<dbReference type="EC" id="2.6.1.-" evidence="7"/>
<dbReference type="InterPro" id="IPR004838">
    <property type="entry name" value="NHTrfase_class1_PyrdxlP-BS"/>
</dbReference>
<keyword evidence="10" id="KW-1185">Reference proteome</keyword>
<reference evidence="9 10" key="1">
    <citation type="submission" date="2022-06" db="EMBL/GenBank/DDBJ databases">
        <title>Rhizosaccharibacter gen. nov. sp. nov. KSS12, endophytic bacteria isolated from sugarcane.</title>
        <authorList>
            <person name="Pitiwittayakul N."/>
        </authorList>
    </citation>
    <scope>NUCLEOTIDE SEQUENCE [LARGE SCALE GENOMIC DNA]</scope>
    <source>
        <strain evidence="9 10">KSS12</strain>
    </source>
</reference>
<dbReference type="GO" id="GO:0008483">
    <property type="term" value="F:transaminase activity"/>
    <property type="evidence" value="ECO:0007669"/>
    <property type="project" value="UniProtKB-KW"/>
</dbReference>
<dbReference type="Gene3D" id="3.90.1150.10">
    <property type="entry name" value="Aspartate Aminotransferase, domain 1"/>
    <property type="match status" value="1"/>
</dbReference>
<dbReference type="SUPFAM" id="SSF53383">
    <property type="entry name" value="PLP-dependent transferases"/>
    <property type="match status" value="1"/>
</dbReference>
<keyword evidence="3 7" id="KW-0032">Aminotransferase</keyword>
<sequence>MIAVARAEATAGAALGAAAGDGSPFPPVARPSVERLEGSLIRDVAQSAWDVEGLIPLWFGEPDLPTPPAAVEAAIGSLRAGETLYSSNFGIAPLREAIAEYARGLGRRVTAGRVCVTSSGLNAVMLAAQAILSPGDRVVVLTPHWPNLAAIPQVLGAEIVLVPLSASGGRWRLDLDRLLQALTPEVRMLILNSPSNPTGWTMPAAGMREVLAHCRRLGIWILADEVYERMVFEGQAAPSFLEVAEPDDRLVAVNSFSKAWSMTGWRLGWLTAPEALMPALGRLSEFNTSCAPVFVQRGAIAALSGAGDFVRAATDRLRGLRDLATTRLGAIPGVSVPEPDGAMYAFFAVEGCDDSVALARRLAREARVGLAPGRAFGAAGEGRLRLCFAVAEPTLAEACDRLAAALPALARS</sequence>
<dbReference type="RefSeq" id="WP_422918186.1">
    <property type="nucleotide sequence ID" value="NZ_JAMZEJ010000001.1"/>
</dbReference>
<dbReference type="InterPro" id="IPR015422">
    <property type="entry name" value="PyrdxlP-dep_Trfase_small"/>
</dbReference>
<evidence type="ECO:0000259" key="8">
    <source>
        <dbReference type="Pfam" id="PF00155"/>
    </source>
</evidence>
<evidence type="ECO:0000256" key="1">
    <source>
        <dbReference type="ARBA" id="ARBA00001933"/>
    </source>
</evidence>
<dbReference type="NCBIfam" id="NF004770">
    <property type="entry name" value="PRK06108.1"/>
    <property type="match status" value="1"/>
</dbReference>
<evidence type="ECO:0000256" key="5">
    <source>
        <dbReference type="ARBA" id="ARBA00022898"/>
    </source>
</evidence>
<dbReference type="InterPro" id="IPR015421">
    <property type="entry name" value="PyrdxlP-dep_Trfase_major"/>
</dbReference>
<comment type="caution">
    <text evidence="9">The sequence shown here is derived from an EMBL/GenBank/DDBJ whole genome shotgun (WGS) entry which is preliminary data.</text>
</comment>
<dbReference type="InterPro" id="IPR015424">
    <property type="entry name" value="PyrdxlP-dep_Trfase"/>
</dbReference>
<dbReference type="Gene3D" id="3.40.640.10">
    <property type="entry name" value="Type I PLP-dependent aspartate aminotransferase-like (Major domain)"/>
    <property type="match status" value="1"/>
</dbReference>
<dbReference type="CDD" id="cd00609">
    <property type="entry name" value="AAT_like"/>
    <property type="match status" value="1"/>
</dbReference>
<dbReference type="PANTHER" id="PTHR46383">
    <property type="entry name" value="ASPARTATE AMINOTRANSFERASE"/>
    <property type="match status" value="1"/>
</dbReference>
<evidence type="ECO:0000256" key="2">
    <source>
        <dbReference type="ARBA" id="ARBA00007441"/>
    </source>
</evidence>
<evidence type="ECO:0000256" key="7">
    <source>
        <dbReference type="RuleBase" id="RU000481"/>
    </source>
</evidence>
<evidence type="ECO:0000256" key="3">
    <source>
        <dbReference type="ARBA" id="ARBA00022576"/>
    </source>
</evidence>
<keyword evidence="4 7" id="KW-0808">Transferase</keyword>
<gene>
    <name evidence="9" type="ORF">NFI88_01165</name>
</gene>
<name>A0ABT1VSY2_9PROT</name>
<keyword evidence="5" id="KW-0663">Pyridoxal phosphate</keyword>
<comment type="similarity">
    <text evidence="2 7">Belongs to the class-I pyridoxal-phosphate-dependent aminotransferase family.</text>
</comment>
<comment type="catalytic activity">
    <reaction evidence="6">
        <text>L-aspartate + 2-oxoglutarate = oxaloacetate + L-glutamate</text>
        <dbReference type="Rhea" id="RHEA:21824"/>
        <dbReference type="ChEBI" id="CHEBI:16452"/>
        <dbReference type="ChEBI" id="CHEBI:16810"/>
        <dbReference type="ChEBI" id="CHEBI:29985"/>
        <dbReference type="ChEBI" id="CHEBI:29991"/>
        <dbReference type="EC" id="2.6.1.1"/>
    </reaction>
</comment>
<accession>A0ABT1VSY2</accession>
<dbReference type="PROSITE" id="PS00105">
    <property type="entry name" value="AA_TRANSFER_CLASS_1"/>
    <property type="match status" value="1"/>
</dbReference>
<comment type="cofactor">
    <cofactor evidence="1 7">
        <name>pyridoxal 5'-phosphate</name>
        <dbReference type="ChEBI" id="CHEBI:597326"/>
    </cofactor>
</comment>
<feature type="domain" description="Aminotransferase class I/classII large" evidence="8">
    <location>
        <begin position="55"/>
        <end position="402"/>
    </location>
</feature>
<evidence type="ECO:0000256" key="4">
    <source>
        <dbReference type="ARBA" id="ARBA00022679"/>
    </source>
</evidence>
<dbReference type="Proteomes" id="UP001524547">
    <property type="component" value="Unassembled WGS sequence"/>
</dbReference>
<dbReference type="EMBL" id="JAMZEJ010000001">
    <property type="protein sequence ID" value="MCQ8239449.1"/>
    <property type="molecule type" value="Genomic_DNA"/>
</dbReference>
<evidence type="ECO:0000313" key="10">
    <source>
        <dbReference type="Proteomes" id="UP001524547"/>
    </source>
</evidence>
<organism evidence="9 10">
    <name type="scientific">Rhizosaccharibacter radicis</name>
    <dbReference type="NCBI Taxonomy" id="2782605"/>
    <lineage>
        <taxon>Bacteria</taxon>
        <taxon>Pseudomonadati</taxon>
        <taxon>Pseudomonadota</taxon>
        <taxon>Alphaproteobacteria</taxon>
        <taxon>Acetobacterales</taxon>
        <taxon>Acetobacteraceae</taxon>
        <taxon>Rhizosaccharibacter</taxon>
    </lineage>
</organism>
<protein>
    <recommendedName>
        <fullName evidence="7">Aminotransferase</fullName>
        <ecNumber evidence="7">2.6.1.-</ecNumber>
    </recommendedName>
</protein>
<dbReference type="Pfam" id="PF00155">
    <property type="entry name" value="Aminotran_1_2"/>
    <property type="match status" value="1"/>
</dbReference>